<gene>
    <name evidence="2" type="ORF">FHG66_13285</name>
</gene>
<evidence type="ECO:0000313" key="2">
    <source>
        <dbReference type="EMBL" id="TNC48804.1"/>
    </source>
</evidence>
<organism evidence="2 3">
    <name type="scientific">Rubellimicrobium rubrum</name>
    <dbReference type="NCBI Taxonomy" id="2585369"/>
    <lineage>
        <taxon>Bacteria</taxon>
        <taxon>Pseudomonadati</taxon>
        <taxon>Pseudomonadota</taxon>
        <taxon>Alphaproteobacteria</taxon>
        <taxon>Rhodobacterales</taxon>
        <taxon>Roseobacteraceae</taxon>
        <taxon>Rubellimicrobium</taxon>
    </lineage>
</organism>
<proteinExistence type="predicted"/>
<dbReference type="Pfam" id="PF09992">
    <property type="entry name" value="NAGPA"/>
    <property type="match status" value="1"/>
</dbReference>
<dbReference type="Proteomes" id="UP000305887">
    <property type="component" value="Unassembled WGS sequence"/>
</dbReference>
<comment type="caution">
    <text evidence="2">The sequence shown here is derived from an EMBL/GenBank/DDBJ whole genome shotgun (WGS) entry which is preliminary data.</text>
</comment>
<feature type="domain" description="Phosphodiester glycosidase" evidence="1">
    <location>
        <begin position="69"/>
        <end position="212"/>
    </location>
</feature>
<keyword evidence="3" id="KW-1185">Reference proteome</keyword>
<accession>A0A5C4MW84</accession>
<name>A0A5C4MW84_9RHOB</name>
<dbReference type="EMBL" id="VDFU01000015">
    <property type="protein sequence ID" value="TNC48804.1"/>
    <property type="molecule type" value="Genomic_DNA"/>
</dbReference>
<dbReference type="InterPro" id="IPR018711">
    <property type="entry name" value="NAGPA"/>
</dbReference>
<reference evidence="2 3" key="1">
    <citation type="submission" date="2019-06" db="EMBL/GenBank/DDBJ databases">
        <title>YIM 131921 draft genome.</title>
        <authorList>
            <person name="Jiang L."/>
        </authorList>
    </citation>
    <scope>NUCLEOTIDE SEQUENCE [LARGE SCALE GENOMIC DNA]</scope>
    <source>
        <strain evidence="2 3">YIM 131921</strain>
    </source>
</reference>
<evidence type="ECO:0000259" key="1">
    <source>
        <dbReference type="Pfam" id="PF09992"/>
    </source>
</evidence>
<dbReference type="OrthoDB" id="5515706at2"/>
<protein>
    <recommendedName>
        <fullName evidence="1">Phosphodiester glycosidase domain-containing protein</fullName>
    </recommendedName>
</protein>
<sequence>MRAACVAWVALAAPATSLTCQDVEFEGVPYTTCEVAPREERLSLFLNDESGRPFGTFQAVEAAQGPLAFAMNAGMYHPDRRPVGLFRQDGQDLAPLVTQAGPGNFGLLPNGLLCLSDEGAFVVETLAYADGARTCDAATQSGPMLVIDGELHSRFLPDSDSRYVRNGVGASEDGSRTVFAISGGPVTFHQFARFFRDGLGLPDALYFDGNISRLHAPTIGRDDWGFPMGPIVGLLAEDANPG</sequence>
<dbReference type="AlphaFoldDB" id="A0A5C4MW84"/>
<evidence type="ECO:0000313" key="3">
    <source>
        <dbReference type="Proteomes" id="UP000305887"/>
    </source>
</evidence>